<feature type="compositionally biased region" description="Pro residues" evidence="1">
    <location>
        <begin position="348"/>
        <end position="360"/>
    </location>
</feature>
<accession>A0A3R7QH86</accession>
<organism evidence="2 3">
    <name type="scientific">Penaeus vannamei</name>
    <name type="common">Whiteleg shrimp</name>
    <name type="synonym">Litopenaeus vannamei</name>
    <dbReference type="NCBI Taxonomy" id="6689"/>
    <lineage>
        <taxon>Eukaryota</taxon>
        <taxon>Metazoa</taxon>
        <taxon>Ecdysozoa</taxon>
        <taxon>Arthropoda</taxon>
        <taxon>Crustacea</taxon>
        <taxon>Multicrustacea</taxon>
        <taxon>Malacostraca</taxon>
        <taxon>Eumalacostraca</taxon>
        <taxon>Eucarida</taxon>
        <taxon>Decapoda</taxon>
        <taxon>Dendrobranchiata</taxon>
        <taxon>Penaeoidea</taxon>
        <taxon>Penaeidae</taxon>
        <taxon>Penaeus</taxon>
    </lineage>
</organism>
<comment type="caution">
    <text evidence="2">The sequence shown here is derived from an EMBL/GenBank/DDBJ whole genome shotgun (WGS) entry which is preliminary data.</text>
</comment>
<feature type="region of interest" description="Disordered" evidence="1">
    <location>
        <begin position="107"/>
        <end position="132"/>
    </location>
</feature>
<evidence type="ECO:0000256" key="1">
    <source>
        <dbReference type="SAM" id="MobiDB-lite"/>
    </source>
</evidence>
<dbReference type="Proteomes" id="UP000283509">
    <property type="component" value="Unassembled WGS sequence"/>
</dbReference>
<sequence>MSLIRKLLRLTAPTRPLGSAAEATKSAINLSPHLSLSPPLPLLVSFLPYSHSSANLISHSTATHTPIRPNLLLITRNLILPSHATSYGPPTSYPLISLTCSASLPRPARRPSSELSASLPPTRPLVPPRQRRSAIKPLPPHLSLSPPLPLLFPSFPIPSFFRTQLPHHRKPHTPLIDRNLIPLIDPTSYSPSTATSTPITATSYSLIDPPTSTPSSTRNLILPHRPQPHTPLIVPSSTATSYSPHSPHPSCSASLPRPAPLGSRPRQRRSAINLSASFISLSHLFLFYFPSFLTLILPSRPQPHTPHPLISRPQPPSYSLIEPPQLPHHRTSYSLIDRSLNSPHRPQPHNPSYPHRPQPHTPSSTATSYSPHTPSIPHLILPFIDRAHTSSTAPSHHRPPPHTPHTPSYGRNLILPS</sequence>
<evidence type="ECO:0000313" key="2">
    <source>
        <dbReference type="EMBL" id="ROT67351.1"/>
    </source>
</evidence>
<gene>
    <name evidence="2" type="ORF">C7M84_014586</name>
</gene>
<evidence type="ECO:0000313" key="3">
    <source>
        <dbReference type="Proteomes" id="UP000283509"/>
    </source>
</evidence>
<dbReference type="AlphaFoldDB" id="A0A3R7QH86"/>
<name>A0A3R7QH86_PENVA</name>
<keyword evidence="3" id="KW-1185">Reference proteome</keyword>
<reference evidence="2 3" key="2">
    <citation type="submission" date="2019-01" db="EMBL/GenBank/DDBJ databases">
        <title>The decoding of complex shrimp genome reveals the adaptation for benthos swimmer, frequently molting mechanism and breeding impact on genome.</title>
        <authorList>
            <person name="Sun Y."/>
            <person name="Gao Y."/>
            <person name="Yu Y."/>
        </authorList>
    </citation>
    <scope>NUCLEOTIDE SEQUENCE [LARGE SCALE GENOMIC DNA]</scope>
    <source>
        <tissue evidence="2">Muscle</tissue>
    </source>
</reference>
<feature type="compositionally biased region" description="Polar residues" evidence="1">
    <location>
        <begin position="361"/>
        <end position="371"/>
    </location>
</feature>
<feature type="region of interest" description="Disordered" evidence="1">
    <location>
        <begin position="303"/>
        <end position="371"/>
    </location>
</feature>
<dbReference type="STRING" id="6689.A0A3R7QH86"/>
<feature type="compositionally biased region" description="Low complexity" evidence="1">
    <location>
        <begin position="235"/>
        <end position="254"/>
    </location>
</feature>
<feature type="region of interest" description="Disordered" evidence="1">
    <location>
        <begin position="232"/>
        <end position="266"/>
    </location>
</feature>
<proteinExistence type="predicted"/>
<protein>
    <submittedName>
        <fullName evidence="2">Uncharacterized protein</fullName>
    </submittedName>
</protein>
<feature type="region of interest" description="Disordered" evidence="1">
    <location>
        <begin position="389"/>
        <end position="417"/>
    </location>
</feature>
<reference evidence="2 3" key="1">
    <citation type="submission" date="2018-04" db="EMBL/GenBank/DDBJ databases">
        <authorList>
            <person name="Zhang X."/>
            <person name="Yuan J."/>
            <person name="Li F."/>
            <person name="Xiang J."/>
        </authorList>
    </citation>
    <scope>NUCLEOTIDE SEQUENCE [LARGE SCALE GENOMIC DNA]</scope>
    <source>
        <tissue evidence="2">Muscle</tissue>
    </source>
</reference>
<dbReference type="EMBL" id="QCYY01002820">
    <property type="protein sequence ID" value="ROT67351.1"/>
    <property type="molecule type" value="Genomic_DNA"/>
</dbReference>